<feature type="domain" description="AAA+ ATPase" evidence="1">
    <location>
        <begin position="67"/>
        <end position="381"/>
    </location>
</feature>
<comment type="caution">
    <text evidence="2">The sequence shown here is derived from an EMBL/GenBank/DDBJ whole genome shotgun (WGS) entry which is preliminary data.</text>
</comment>
<gene>
    <name evidence="2" type="ORF">LV89_00460</name>
</gene>
<protein>
    <submittedName>
        <fullName evidence="2">Putative ATP-binding protein involved in virulence</fullName>
    </submittedName>
</protein>
<dbReference type="SMART" id="SM00382">
    <property type="entry name" value="AAA"/>
    <property type="match status" value="1"/>
</dbReference>
<evidence type="ECO:0000259" key="1">
    <source>
        <dbReference type="SMART" id="SM00382"/>
    </source>
</evidence>
<dbReference type="Pfam" id="PF13304">
    <property type="entry name" value="AAA_21"/>
    <property type="match status" value="1"/>
</dbReference>
<dbReference type="OrthoDB" id="9805802at2"/>
<evidence type="ECO:0000313" key="2">
    <source>
        <dbReference type="EMBL" id="PWK28907.1"/>
    </source>
</evidence>
<dbReference type="InterPro" id="IPR003593">
    <property type="entry name" value="AAA+_ATPase"/>
</dbReference>
<name>A0A316EEB0_9BACT</name>
<dbReference type="CDD" id="cd00267">
    <property type="entry name" value="ABC_ATPase"/>
    <property type="match status" value="1"/>
</dbReference>
<dbReference type="PANTHER" id="PTHR43581">
    <property type="entry name" value="ATP/GTP PHOSPHATASE"/>
    <property type="match status" value="1"/>
</dbReference>
<keyword evidence="2" id="KW-0067">ATP-binding</keyword>
<keyword evidence="2" id="KW-0547">Nucleotide-binding</keyword>
<dbReference type="Gene3D" id="3.40.50.300">
    <property type="entry name" value="P-loop containing nucleotide triphosphate hydrolases"/>
    <property type="match status" value="1"/>
</dbReference>
<proteinExistence type="predicted"/>
<keyword evidence="3" id="KW-1185">Reference proteome</keyword>
<dbReference type="Proteomes" id="UP000245489">
    <property type="component" value="Unassembled WGS sequence"/>
</dbReference>
<dbReference type="SUPFAM" id="SSF52540">
    <property type="entry name" value="P-loop containing nucleoside triphosphate hydrolases"/>
    <property type="match status" value="1"/>
</dbReference>
<dbReference type="AlphaFoldDB" id="A0A316EEB0"/>
<dbReference type="GO" id="GO:0016887">
    <property type="term" value="F:ATP hydrolysis activity"/>
    <property type="evidence" value="ECO:0007669"/>
    <property type="project" value="InterPro"/>
</dbReference>
<dbReference type="GO" id="GO:0005524">
    <property type="term" value="F:ATP binding"/>
    <property type="evidence" value="ECO:0007669"/>
    <property type="project" value="UniProtKB-KW"/>
</dbReference>
<dbReference type="EMBL" id="QGGO01000002">
    <property type="protein sequence ID" value="PWK28907.1"/>
    <property type="molecule type" value="Genomic_DNA"/>
</dbReference>
<dbReference type="InterPro" id="IPR027417">
    <property type="entry name" value="P-loop_NTPase"/>
</dbReference>
<evidence type="ECO:0000313" key="3">
    <source>
        <dbReference type="Proteomes" id="UP000245489"/>
    </source>
</evidence>
<accession>A0A316EEB0</accession>
<dbReference type="PANTHER" id="PTHR43581:SF2">
    <property type="entry name" value="EXCINUCLEASE ATPASE SUBUNIT"/>
    <property type="match status" value="1"/>
</dbReference>
<organism evidence="2 3">
    <name type="scientific">Arcicella aurantiaca</name>
    <dbReference type="NCBI Taxonomy" id="591202"/>
    <lineage>
        <taxon>Bacteria</taxon>
        <taxon>Pseudomonadati</taxon>
        <taxon>Bacteroidota</taxon>
        <taxon>Cytophagia</taxon>
        <taxon>Cytophagales</taxon>
        <taxon>Flectobacillaceae</taxon>
        <taxon>Arcicella</taxon>
    </lineage>
</organism>
<dbReference type="InterPro" id="IPR051396">
    <property type="entry name" value="Bact_Antivir_Def_Nuclease"/>
</dbReference>
<dbReference type="InterPro" id="IPR003959">
    <property type="entry name" value="ATPase_AAA_core"/>
</dbReference>
<reference evidence="2 3" key="1">
    <citation type="submission" date="2018-05" db="EMBL/GenBank/DDBJ databases">
        <title>Genomic Encyclopedia of Archaeal and Bacterial Type Strains, Phase II (KMG-II): from individual species to whole genera.</title>
        <authorList>
            <person name="Goeker M."/>
        </authorList>
    </citation>
    <scope>NUCLEOTIDE SEQUENCE [LARGE SCALE GENOMIC DNA]</scope>
    <source>
        <strain evidence="2 3">DSM 22214</strain>
    </source>
</reference>
<sequence>MSGFAENMESPVMYLKSLAIKNVRSFKNSSKIIFTTENPVYSTQGAVFENNGGKAEILTLSGQLLKPSQWTVILGNNNTGKTTILKCIADLYLKTEKVSDEMAQNVYFGQKGLYYINTDKNKVELINNSEGHYFLNFLFKKSGLGWHFQRDFIWGILKEKDESVNYPATEVKETLFFKNIFLQGYSTQRKTSESSLSEQENTETVQSFFTNNFELINVEEWLLQINYASKNDDSTKSDRERAKSIEKRVREVITSEILPDIQDFRFRSTQDFKNYIEFQTDYGWVRLKDLGYGYQATLAWVMDLAKRMFDRYPTSKNPLAEPAVVLVDEIDLHLHPEWQRKIISYLSNIFKNTQFIVTAHSPLVVQSAENVNLVMLEKDGDHINIRQQFGSFKGWTVDEILTELMGMDDKTMSDTYLELMKQFDEALDEDNYEKAHSAYEGLDKILHPSSPQRKILRIQMSSLSPIEA</sequence>